<protein>
    <recommendedName>
        <fullName evidence="1">Transglycosylase SLT domain-containing protein</fullName>
    </recommendedName>
</protein>
<dbReference type="InterPro" id="IPR023346">
    <property type="entry name" value="Lysozyme-like_dom_sf"/>
</dbReference>
<sequence length="205" mass="22889">MGLLLLAPQRLLAAPRPQPIPATIGNARAYARFLQKANPQMPRWQREQLALHALRSAWHYHIDANLLVALVTVESSWHTHARSWAGAVGLGQLMPGTAARMGVDPHDPLQNLSGAARYLSEQVQRFAKTHHPYRNAIAAYNAGPKAVVEYGGIPPYYETQHYVVKVTRIWRRIARSVHATRGIALRNPTPDERYWISSTNSIGSP</sequence>
<dbReference type="PANTHER" id="PTHR37423:SF2">
    <property type="entry name" value="MEMBRANE-BOUND LYTIC MUREIN TRANSGLYCOSYLASE C"/>
    <property type="match status" value="1"/>
</dbReference>
<dbReference type="AlphaFoldDB" id="E6PF51"/>
<comment type="caution">
    <text evidence="2">The sequence shown here is derived from an EMBL/GenBank/DDBJ whole genome shotgun (WGS) entry which is preliminary data.</text>
</comment>
<reference evidence="2" key="1">
    <citation type="submission" date="2009-10" db="EMBL/GenBank/DDBJ databases">
        <title>Diversity of trophic interactions inside an arsenic-rich microbial ecosystem.</title>
        <authorList>
            <person name="Bertin P.N."/>
            <person name="Heinrich-Salmeron A."/>
            <person name="Pelletier E."/>
            <person name="Goulhen-Chollet F."/>
            <person name="Arsene-Ploetze F."/>
            <person name="Gallien S."/>
            <person name="Calteau A."/>
            <person name="Vallenet D."/>
            <person name="Casiot C."/>
            <person name="Chane-Woon-Ming B."/>
            <person name="Giloteaux L."/>
            <person name="Barakat M."/>
            <person name="Bonnefoy V."/>
            <person name="Bruneel O."/>
            <person name="Chandler M."/>
            <person name="Cleiss J."/>
            <person name="Duran R."/>
            <person name="Elbaz-Poulichet F."/>
            <person name="Fonknechten N."/>
            <person name="Lauga B."/>
            <person name="Mornico D."/>
            <person name="Ortet P."/>
            <person name="Schaeffer C."/>
            <person name="Siguier P."/>
            <person name="Alexander Thil Smith A."/>
            <person name="Van Dorsselaer A."/>
            <person name="Weissenbach J."/>
            <person name="Medigue C."/>
            <person name="Le Paslier D."/>
        </authorList>
    </citation>
    <scope>NUCLEOTIDE SEQUENCE</scope>
</reference>
<evidence type="ECO:0000259" key="1">
    <source>
        <dbReference type="Pfam" id="PF01464"/>
    </source>
</evidence>
<dbReference type="Gene3D" id="1.10.530.10">
    <property type="match status" value="1"/>
</dbReference>
<proteinExistence type="predicted"/>
<organism evidence="2">
    <name type="scientific">mine drainage metagenome</name>
    <dbReference type="NCBI Taxonomy" id="410659"/>
    <lineage>
        <taxon>unclassified sequences</taxon>
        <taxon>metagenomes</taxon>
        <taxon>ecological metagenomes</taxon>
    </lineage>
</organism>
<dbReference type="EMBL" id="CABL01000005">
    <property type="protein sequence ID" value="CBH75087.1"/>
    <property type="molecule type" value="Genomic_DNA"/>
</dbReference>
<dbReference type="Pfam" id="PF01464">
    <property type="entry name" value="SLT"/>
    <property type="match status" value="1"/>
</dbReference>
<feature type="domain" description="Transglycosylase SLT" evidence="1">
    <location>
        <begin position="56"/>
        <end position="152"/>
    </location>
</feature>
<accession>E6PF51</accession>
<dbReference type="PANTHER" id="PTHR37423">
    <property type="entry name" value="SOLUBLE LYTIC MUREIN TRANSGLYCOSYLASE-RELATED"/>
    <property type="match status" value="1"/>
</dbReference>
<evidence type="ECO:0000313" key="2">
    <source>
        <dbReference type="EMBL" id="CBH75087.1"/>
    </source>
</evidence>
<gene>
    <name evidence="2" type="ORF">CARN1_0262</name>
</gene>
<dbReference type="CDD" id="cd00254">
    <property type="entry name" value="LT-like"/>
    <property type="match status" value="1"/>
</dbReference>
<dbReference type="SUPFAM" id="SSF53955">
    <property type="entry name" value="Lysozyme-like"/>
    <property type="match status" value="1"/>
</dbReference>
<name>E6PF51_9ZZZZ</name>
<dbReference type="InterPro" id="IPR008258">
    <property type="entry name" value="Transglycosylase_SLT_dom_1"/>
</dbReference>